<dbReference type="GO" id="GO:0017168">
    <property type="term" value="F:5-oxoprolinase (ATP-hydrolyzing) activity"/>
    <property type="evidence" value="ECO:0007669"/>
    <property type="project" value="UniProtKB-UniRule"/>
</dbReference>
<protein>
    <recommendedName>
        <fullName evidence="1">5-oxoprolinase subunit A</fullName>
        <shortName evidence="1">5-OPase subunit A</shortName>
        <ecNumber evidence="1">3.5.2.9</ecNumber>
    </recommendedName>
    <alternativeName>
        <fullName evidence="1">5-oxoprolinase (ATP-hydrolyzing) subunit A</fullName>
    </alternativeName>
</protein>
<comment type="subunit">
    <text evidence="1">Forms a complex composed of PxpA, PxpB and PxpC.</text>
</comment>
<accession>A0A0K2GZU7</accession>
<keyword evidence="1" id="KW-0547">Nucleotide-binding</keyword>
<dbReference type="NCBIfam" id="NF003816">
    <property type="entry name" value="PRK05406.1-5"/>
    <property type="match status" value="1"/>
</dbReference>
<organism evidence="2 3">
    <name type="scientific">Corynebacterium lactis RW2-5</name>
    <dbReference type="NCBI Taxonomy" id="1408189"/>
    <lineage>
        <taxon>Bacteria</taxon>
        <taxon>Bacillati</taxon>
        <taxon>Actinomycetota</taxon>
        <taxon>Actinomycetes</taxon>
        <taxon>Mycobacteriales</taxon>
        <taxon>Corynebacteriaceae</taxon>
        <taxon>Corynebacterium</taxon>
    </lineage>
</organism>
<keyword evidence="1" id="KW-0378">Hydrolase</keyword>
<dbReference type="RefSeq" id="WP_053411786.1">
    <property type="nucleotide sequence ID" value="NZ_CP006841.1"/>
</dbReference>
<dbReference type="PANTHER" id="PTHR30292:SF0">
    <property type="entry name" value="5-OXOPROLINASE SUBUNIT A"/>
    <property type="match status" value="1"/>
</dbReference>
<dbReference type="STRING" id="1408189.CLAC_03980"/>
<evidence type="ECO:0000256" key="1">
    <source>
        <dbReference type="HAMAP-Rule" id="MF_00691"/>
    </source>
</evidence>
<gene>
    <name evidence="1" type="primary">pxpA</name>
    <name evidence="2" type="ORF">CLAC_03980</name>
</gene>
<evidence type="ECO:0000313" key="3">
    <source>
        <dbReference type="Proteomes" id="UP000058446"/>
    </source>
</evidence>
<dbReference type="AlphaFoldDB" id="A0A0K2GZU7"/>
<dbReference type="InterPro" id="IPR011330">
    <property type="entry name" value="Glyco_hydro/deAcase_b/a-brl"/>
</dbReference>
<dbReference type="PATRIC" id="fig|1408189.4.peg.795"/>
<dbReference type="GO" id="GO:0005524">
    <property type="term" value="F:ATP binding"/>
    <property type="evidence" value="ECO:0007669"/>
    <property type="project" value="UniProtKB-UniRule"/>
</dbReference>
<keyword evidence="3" id="KW-1185">Reference proteome</keyword>
<dbReference type="EC" id="3.5.2.9" evidence="1"/>
<dbReference type="Pfam" id="PF03746">
    <property type="entry name" value="LamB_YcsF"/>
    <property type="match status" value="1"/>
</dbReference>
<dbReference type="KEGG" id="clw:CLAC_03980"/>
<comment type="function">
    <text evidence="1">Catalyzes the cleavage of 5-oxoproline to form L-glutamate coupled to the hydrolysis of ATP to ADP and inorganic phosphate.</text>
</comment>
<comment type="catalytic activity">
    <reaction evidence="1">
        <text>5-oxo-L-proline + ATP + 2 H2O = L-glutamate + ADP + phosphate + H(+)</text>
        <dbReference type="Rhea" id="RHEA:10348"/>
        <dbReference type="ChEBI" id="CHEBI:15377"/>
        <dbReference type="ChEBI" id="CHEBI:15378"/>
        <dbReference type="ChEBI" id="CHEBI:29985"/>
        <dbReference type="ChEBI" id="CHEBI:30616"/>
        <dbReference type="ChEBI" id="CHEBI:43474"/>
        <dbReference type="ChEBI" id="CHEBI:58402"/>
        <dbReference type="ChEBI" id="CHEBI:456216"/>
        <dbReference type="EC" id="3.5.2.9"/>
    </reaction>
</comment>
<dbReference type="InterPro" id="IPR005501">
    <property type="entry name" value="LamB/YcsF/PxpA-like"/>
</dbReference>
<dbReference type="Gene3D" id="3.20.20.370">
    <property type="entry name" value="Glycoside hydrolase/deacetylase"/>
    <property type="match status" value="1"/>
</dbReference>
<dbReference type="HAMAP" id="MF_00691">
    <property type="entry name" value="PxpA"/>
    <property type="match status" value="1"/>
</dbReference>
<dbReference type="CDD" id="cd10787">
    <property type="entry name" value="LamB_YcsF_like"/>
    <property type="match status" value="1"/>
</dbReference>
<dbReference type="GO" id="GO:0005975">
    <property type="term" value="P:carbohydrate metabolic process"/>
    <property type="evidence" value="ECO:0007669"/>
    <property type="project" value="InterPro"/>
</dbReference>
<keyword evidence="1" id="KW-0067">ATP-binding</keyword>
<name>A0A0K2GZU7_9CORY</name>
<reference evidence="2 3" key="1">
    <citation type="submission" date="2013-10" db="EMBL/GenBank/DDBJ databases">
        <title>Complete genome sequence of Corynebacterium lactis DSM 45799(T), isolated from raw cow milk.</title>
        <authorList>
            <person name="Ruckert C."/>
            <person name="Albersmeier A."/>
            <person name="Lipski A."/>
            <person name="Kalinowski J."/>
        </authorList>
    </citation>
    <scope>NUCLEOTIDE SEQUENCE [LARGE SCALE GENOMIC DNA]</scope>
    <source>
        <strain evidence="2 3">RW2-5</strain>
    </source>
</reference>
<dbReference type="Proteomes" id="UP000058446">
    <property type="component" value="Chromosome"/>
</dbReference>
<proteinExistence type="inferred from homology"/>
<dbReference type="SUPFAM" id="SSF88713">
    <property type="entry name" value="Glycoside hydrolase/deacetylase"/>
    <property type="match status" value="1"/>
</dbReference>
<sequence>MGATIDLNSDLGEAFGSWTMGDDIALLDIVTSANIACGYHAGDASVMVETCEAAAARGIRIGAHVAYRDLAGFGRRRMDYSHRELRAETLYQIGALSACARAAGAEVSYVKPHGALYNRIAVDETQAAAVVEALLLARSTCGDNLAIMAQPGSVIERLSLDAGLPVIREAFADRAYNPDGTLVSRALEGSVIVDPDAVVKRVIAMADGEPITAYDGSPLAVRADSICLHGDTPGAVELSRKIRQGLVDAGVTVAADT</sequence>
<dbReference type="NCBIfam" id="NF003814">
    <property type="entry name" value="PRK05406.1-3"/>
    <property type="match status" value="1"/>
</dbReference>
<comment type="similarity">
    <text evidence="1">Belongs to the LamB/PxpA family.</text>
</comment>
<evidence type="ECO:0000313" key="2">
    <source>
        <dbReference type="EMBL" id="ALA67006.1"/>
    </source>
</evidence>
<dbReference type="PANTHER" id="PTHR30292">
    <property type="entry name" value="UNCHARACTERIZED PROTEIN YBGL-RELATED"/>
    <property type="match status" value="1"/>
</dbReference>
<dbReference type="OrthoDB" id="9773478at2"/>
<dbReference type="EMBL" id="CP006841">
    <property type="protein sequence ID" value="ALA67006.1"/>
    <property type="molecule type" value="Genomic_DNA"/>
</dbReference>